<sequence length="79" mass="9393">MIKRGDALRDYRKRIVIVLYTADIQKIKIRTIYIEFTQDGRKIMMIGFFSKGPLTFHSHTFHTINQFHSIPLINSIPYH</sequence>
<name>A0A3M7PL91_BRAPC</name>
<dbReference type="EMBL" id="REGN01010000">
    <property type="protein sequence ID" value="RMZ99905.1"/>
    <property type="molecule type" value="Genomic_DNA"/>
</dbReference>
<keyword evidence="2" id="KW-1185">Reference proteome</keyword>
<proteinExistence type="predicted"/>
<evidence type="ECO:0000313" key="2">
    <source>
        <dbReference type="Proteomes" id="UP000276133"/>
    </source>
</evidence>
<organism evidence="1 2">
    <name type="scientific">Brachionus plicatilis</name>
    <name type="common">Marine rotifer</name>
    <name type="synonym">Brachionus muelleri</name>
    <dbReference type="NCBI Taxonomy" id="10195"/>
    <lineage>
        <taxon>Eukaryota</taxon>
        <taxon>Metazoa</taxon>
        <taxon>Spiralia</taxon>
        <taxon>Gnathifera</taxon>
        <taxon>Rotifera</taxon>
        <taxon>Eurotatoria</taxon>
        <taxon>Monogononta</taxon>
        <taxon>Pseudotrocha</taxon>
        <taxon>Ploima</taxon>
        <taxon>Brachionidae</taxon>
        <taxon>Brachionus</taxon>
    </lineage>
</organism>
<dbReference type="AlphaFoldDB" id="A0A3M7PL91"/>
<evidence type="ECO:0000313" key="1">
    <source>
        <dbReference type="EMBL" id="RMZ99905.1"/>
    </source>
</evidence>
<protein>
    <submittedName>
        <fullName evidence="1">Uncharacterized protein</fullName>
    </submittedName>
</protein>
<gene>
    <name evidence="1" type="ORF">BpHYR1_037706</name>
</gene>
<reference evidence="1 2" key="1">
    <citation type="journal article" date="2018" name="Sci. Rep.">
        <title>Genomic signatures of local adaptation to the degree of environmental predictability in rotifers.</title>
        <authorList>
            <person name="Franch-Gras L."/>
            <person name="Hahn C."/>
            <person name="Garcia-Roger E.M."/>
            <person name="Carmona M.J."/>
            <person name="Serra M."/>
            <person name="Gomez A."/>
        </authorList>
    </citation>
    <scope>NUCLEOTIDE SEQUENCE [LARGE SCALE GENOMIC DNA]</scope>
    <source>
        <strain evidence="1">HYR1</strain>
    </source>
</reference>
<accession>A0A3M7PL91</accession>
<dbReference type="Proteomes" id="UP000276133">
    <property type="component" value="Unassembled WGS sequence"/>
</dbReference>
<comment type="caution">
    <text evidence="1">The sequence shown here is derived from an EMBL/GenBank/DDBJ whole genome shotgun (WGS) entry which is preliminary data.</text>
</comment>